<evidence type="ECO:0000259" key="3">
    <source>
        <dbReference type="PROSITE" id="PS50977"/>
    </source>
</evidence>
<dbReference type="Proteomes" id="UP000653578">
    <property type="component" value="Unassembled WGS sequence"/>
</dbReference>
<dbReference type="RefSeq" id="WP_171632155.1">
    <property type="nucleotide sequence ID" value="NZ_WHNY01000060.1"/>
</dbReference>
<sequence length="199" mass="22646">MDDSSGSKMGSGDKLLLAALHLIAEKGYNGVTTLEIATAAGLSEKTLFRHFGTKQKLLEAAFDRYHYAEEMKKLFAEKLIWDLETDLLLVSTTYHEIMNRNRKMIQISLKEDEGQLPGFRDRTQKHPQQLLEILTNYFIEMSAKGKIVTTNPELHAFTFIMMHFGAFMNDLDAQKSYPGITLAPFVQESIQLFARALRP</sequence>
<accession>A0ABX1XC55</accession>
<feature type="DNA-binding region" description="H-T-H motif" evidence="2">
    <location>
        <begin position="32"/>
        <end position="51"/>
    </location>
</feature>
<evidence type="ECO:0000256" key="2">
    <source>
        <dbReference type="PROSITE-ProRule" id="PRU00335"/>
    </source>
</evidence>
<feature type="domain" description="HTH tetR-type" evidence="3">
    <location>
        <begin position="9"/>
        <end position="69"/>
    </location>
</feature>
<keyword evidence="5" id="KW-1185">Reference proteome</keyword>
<proteinExistence type="predicted"/>
<protein>
    <submittedName>
        <fullName evidence="4">TetR family transcriptional regulator</fullName>
    </submittedName>
</protein>
<dbReference type="PANTHER" id="PTHR30055">
    <property type="entry name" value="HTH-TYPE TRANSCRIPTIONAL REGULATOR RUTR"/>
    <property type="match status" value="1"/>
</dbReference>
<evidence type="ECO:0000313" key="4">
    <source>
        <dbReference type="EMBL" id="NOU65966.1"/>
    </source>
</evidence>
<organism evidence="4 5">
    <name type="scientific">Paenibacillus plantarum</name>
    <dbReference type="NCBI Taxonomy" id="2654975"/>
    <lineage>
        <taxon>Bacteria</taxon>
        <taxon>Bacillati</taxon>
        <taxon>Bacillota</taxon>
        <taxon>Bacilli</taxon>
        <taxon>Bacillales</taxon>
        <taxon>Paenibacillaceae</taxon>
        <taxon>Paenibacillus</taxon>
    </lineage>
</organism>
<dbReference type="Pfam" id="PF00440">
    <property type="entry name" value="TetR_N"/>
    <property type="match status" value="1"/>
</dbReference>
<keyword evidence="1 2" id="KW-0238">DNA-binding</keyword>
<name>A0ABX1XC55_9BACL</name>
<dbReference type="EMBL" id="WHNY01000060">
    <property type="protein sequence ID" value="NOU65966.1"/>
    <property type="molecule type" value="Genomic_DNA"/>
</dbReference>
<reference evidence="4 5" key="1">
    <citation type="submission" date="2019-10" db="EMBL/GenBank/DDBJ databases">
        <title>Description of Paenibacillus humi sp. nov.</title>
        <authorList>
            <person name="Carlier A."/>
            <person name="Qi S."/>
        </authorList>
    </citation>
    <scope>NUCLEOTIDE SEQUENCE [LARGE SCALE GENOMIC DNA]</scope>
    <source>
        <strain evidence="4 5">LMG 31461</strain>
    </source>
</reference>
<gene>
    <name evidence="4" type="ORF">GC096_18170</name>
</gene>
<comment type="caution">
    <text evidence="4">The sequence shown here is derived from an EMBL/GenBank/DDBJ whole genome shotgun (WGS) entry which is preliminary data.</text>
</comment>
<evidence type="ECO:0000313" key="5">
    <source>
        <dbReference type="Proteomes" id="UP000653578"/>
    </source>
</evidence>
<dbReference type="InterPro" id="IPR001647">
    <property type="entry name" value="HTH_TetR"/>
</dbReference>
<dbReference type="SUPFAM" id="SSF46689">
    <property type="entry name" value="Homeodomain-like"/>
    <property type="match status" value="1"/>
</dbReference>
<dbReference type="InterPro" id="IPR050109">
    <property type="entry name" value="HTH-type_TetR-like_transc_reg"/>
</dbReference>
<dbReference type="Gene3D" id="1.10.357.10">
    <property type="entry name" value="Tetracycline Repressor, domain 2"/>
    <property type="match status" value="1"/>
</dbReference>
<dbReference type="PANTHER" id="PTHR30055:SF226">
    <property type="entry name" value="HTH-TYPE TRANSCRIPTIONAL REGULATOR PKSA"/>
    <property type="match status" value="1"/>
</dbReference>
<evidence type="ECO:0000256" key="1">
    <source>
        <dbReference type="ARBA" id="ARBA00023125"/>
    </source>
</evidence>
<dbReference type="PROSITE" id="PS50977">
    <property type="entry name" value="HTH_TETR_2"/>
    <property type="match status" value="1"/>
</dbReference>
<dbReference type="PRINTS" id="PR00455">
    <property type="entry name" value="HTHTETR"/>
</dbReference>
<dbReference type="InterPro" id="IPR009057">
    <property type="entry name" value="Homeodomain-like_sf"/>
</dbReference>